<dbReference type="GO" id="GO:0042176">
    <property type="term" value="P:regulation of protein catabolic process"/>
    <property type="evidence" value="ECO:0007669"/>
    <property type="project" value="UniProtKB-UniRule"/>
</dbReference>
<dbReference type="PANTHER" id="PTHR10943:SF2">
    <property type="entry name" value="26S PROTEASOME NON-ATPASE REGULATORY SUBUNIT 1"/>
    <property type="match status" value="1"/>
</dbReference>
<feature type="domain" description="26S proteasome non-ATPase regulatory subunit 1/RPN2 N-terminal" evidence="7">
    <location>
        <begin position="6"/>
        <end position="324"/>
    </location>
</feature>
<dbReference type="InterPro" id="IPR016642">
    <property type="entry name" value="26S_Psome_Rpn2"/>
</dbReference>
<keyword evidence="9" id="KW-1185">Reference proteome</keyword>
<dbReference type="Pfam" id="PF13646">
    <property type="entry name" value="HEAT_2"/>
    <property type="match status" value="1"/>
</dbReference>
<sequence length="966" mass="107359">MVAIVSVSNYLSLLDEEQLELKSFALEKLDSLVDEFWSEIASSSIDKIKKLSESSQFAKHELASLILSKVYYNLSDFPNSMKYALSSGNLFNVLSKSEYVETLLYKFIDEYIKLRVQLESNKLTKVDERLESIVMGMFDRCFKEGSYKQALGIAIEARRLDIIEKSISESGNITGMLSYCLHICNASVSNRHFRQSVLSILVKLYLAQEKPDYINVTQCLIFLNDHQQLSNILLSLIKKDEDSLLLAYQIAFDLFQNGTQQFLLNIRSLLPKVEKKTKGESTTSEDSMEIDEKPSSFNIRLEKIHSILLGEITIGMDLEFLYRNCNIDMHVLQSMKAASELHKGAIFYSGTLFANAIMHAGTTIDSFLRGNLEWLYKSTHWTKFSAIASLGVINKGHIKESKTLLKTYLPTNTVGNTPYSESGALYALGLIHASHGEEITPYLVEKLQLINNPILHHGAALGIGLASMASGKDELYEDLKTILYNDDAISGEAAGIAMGLVMLGSGSKKAIDEMLAYAHETQHEKTIRSLAMGLAFLMYGKEEGADVLIEQLLLDKDPLLRYGGMYTIAFAYCGTGNNDALRKLLHFAVSDGSDSVRRAAVTCIGFILAKQPEKCPKTIALLAESYNPHVRYGAAIALGIACAGTGQKDAMEILKSLTKDTVGFVKQAAWIGMAMVLIQTSKEQTVESENARKAFATCISDKREDSMSKFGAVLAYGIIDAGGRNCTIQLFSPTGHRNMNAIVGIAGFLQFWYWFPMTHFLGLALTPTSIIGLNKNLEMPIFSFKSNCKPSLFAYPPETKQTTANLKSKFEAAILSYSRKAKLHASKSSSDLTEEKKKELAEKELKEKEDKEKEEKEKEKEAAEPLFERKSNPARVVPKQLQYIQFDDPRYQPVKKNPTIGILMLKDLTPNEPEQLVVKEKPETTTTINSSGVSGTINSNSSATANSTKENLPEPTTPEPFEFNEA</sequence>
<evidence type="ECO:0008006" key="10">
    <source>
        <dbReference type="Google" id="ProtNLM"/>
    </source>
</evidence>
<dbReference type="SUPFAM" id="SSF48371">
    <property type="entry name" value="ARM repeat"/>
    <property type="match status" value="1"/>
</dbReference>
<protein>
    <recommendedName>
        <fullName evidence="10">26S proteasome regulatory subunit RPN2</fullName>
    </recommendedName>
</protein>
<evidence type="ECO:0000313" key="9">
    <source>
        <dbReference type="Proteomes" id="UP000695562"/>
    </source>
</evidence>
<dbReference type="GO" id="GO:0008540">
    <property type="term" value="C:proteasome regulatory particle, base subcomplex"/>
    <property type="evidence" value="ECO:0007669"/>
    <property type="project" value="UniProtKB-UniRule"/>
</dbReference>
<evidence type="ECO:0000256" key="3">
    <source>
        <dbReference type="ARBA" id="ARBA00022942"/>
    </source>
</evidence>
<dbReference type="Pfam" id="PF01851">
    <property type="entry name" value="PC_rep"/>
    <property type="match status" value="2"/>
</dbReference>
<evidence type="ECO:0000313" key="8">
    <source>
        <dbReference type="EMBL" id="KAF2075814.1"/>
    </source>
</evidence>
<evidence type="ECO:0000256" key="1">
    <source>
        <dbReference type="ARBA" id="ARBA00006308"/>
    </source>
</evidence>
<reference evidence="8" key="1">
    <citation type="submission" date="2020-01" db="EMBL/GenBank/DDBJ databases">
        <title>Development of genomics and gene disruption for Polysphondylium violaceum indicates a role for the polyketide synthase stlB in stalk morphogenesis.</title>
        <authorList>
            <person name="Narita B."/>
            <person name="Kawabe Y."/>
            <person name="Kin K."/>
            <person name="Saito T."/>
            <person name="Gibbs R."/>
            <person name="Kuspa A."/>
            <person name="Muzny D."/>
            <person name="Queller D."/>
            <person name="Richards S."/>
            <person name="Strassman J."/>
            <person name="Sucgang R."/>
            <person name="Worley K."/>
            <person name="Schaap P."/>
        </authorList>
    </citation>
    <scope>NUCLEOTIDE SEQUENCE</scope>
    <source>
        <strain evidence="8">QSvi11</strain>
    </source>
</reference>
<feature type="compositionally biased region" description="Basic and acidic residues" evidence="5">
    <location>
        <begin position="833"/>
        <end position="865"/>
    </location>
</feature>
<name>A0A8J4PZF1_9MYCE</name>
<feature type="region of interest" description="Disordered" evidence="5">
    <location>
        <begin position="919"/>
        <end position="966"/>
    </location>
</feature>
<dbReference type="OrthoDB" id="261572at2759"/>
<dbReference type="PIRSF" id="PIRSF015947">
    <property type="entry name" value="26S_Psome_Rpn2"/>
    <property type="match status" value="1"/>
</dbReference>
<dbReference type="InterPro" id="IPR011989">
    <property type="entry name" value="ARM-like"/>
</dbReference>
<dbReference type="InterPro" id="IPR048570">
    <property type="entry name" value="PSMD1_RPN2_N"/>
</dbReference>
<evidence type="ECO:0000256" key="2">
    <source>
        <dbReference type="ARBA" id="ARBA00022737"/>
    </source>
</evidence>
<dbReference type="Proteomes" id="UP000695562">
    <property type="component" value="Unassembled WGS sequence"/>
</dbReference>
<dbReference type="Pfam" id="PF18004">
    <property type="entry name" value="RPN2_C"/>
    <property type="match status" value="1"/>
</dbReference>
<evidence type="ECO:0000256" key="5">
    <source>
        <dbReference type="SAM" id="MobiDB-lite"/>
    </source>
</evidence>
<organism evidence="8 9">
    <name type="scientific">Polysphondylium violaceum</name>
    <dbReference type="NCBI Taxonomy" id="133409"/>
    <lineage>
        <taxon>Eukaryota</taxon>
        <taxon>Amoebozoa</taxon>
        <taxon>Evosea</taxon>
        <taxon>Eumycetozoa</taxon>
        <taxon>Dictyostelia</taxon>
        <taxon>Dictyosteliales</taxon>
        <taxon>Dictyosteliaceae</taxon>
        <taxon>Polysphondylium</taxon>
    </lineage>
</organism>
<dbReference type="InterPro" id="IPR016024">
    <property type="entry name" value="ARM-type_fold"/>
</dbReference>
<dbReference type="PANTHER" id="PTHR10943">
    <property type="entry name" value="26S PROTEASOME NON-ATPASE REGULATORY SUBUNIT"/>
    <property type="match status" value="1"/>
</dbReference>
<feature type="region of interest" description="Disordered" evidence="5">
    <location>
        <begin position="826"/>
        <end position="865"/>
    </location>
</feature>
<feature type="compositionally biased region" description="Low complexity" evidence="5">
    <location>
        <begin position="938"/>
        <end position="966"/>
    </location>
</feature>
<feature type="domain" description="26S proteasome regulatory subunit RPN2 C-terminal" evidence="6">
    <location>
        <begin position="768"/>
        <end position="917"/>
    </location>
</feature>
<evidence type="ECO:0000256" key="4">
    <source>
        <dbReference type="PIRNR" id="PIRNR015947"/>
    </source>
</evidence>
<dbReference type="Pfam" id="PF21505">
    <property type="entry name" value="RPN2_N"/>
    <property type="match status" value="1"/>
</dbReference>
<dbReference type="EMBL" id="AJWJ01000085">
    <property type="protein sequence ID" value="KAF2075814.1"/>
    <property type="molecule type" value="Genomic_DNA"/>
</dbReference>
<accession>A0A8J4PZF1</accession>
<feature type="compositionally biased region" description="Polar residues" evidence="5">
    <location>
        <begin position="924"/>
        <end position="937"/>
    </location>
</feature>
<evidence type="ECO:0000259" key="6">
    <source>
        <dbReference type="Pfam" id="PF18004"/>
    </source>
</evidence>
<proteinExistence type="inferred from homology"/>
<dbReference type="GO" id="GO:0005634">
    <property type="term" value="C:nucleus"/>
    <property type="evidence" value="ECO:0007669"/>
    <property type="project" value="TreeGrafter"/>
</dbReference>
<gene>
    <name evidence="8" type="ORF">CYY_002897</name>
</gene>
<evidence type="ECO:0000259" key="7">
    <source>
        <dbReference type="Pfam" id="PF21505"/>
    </source>
</evidence>
<dbReference type="GO" id="GO:0034515">
    <property type="term" value="C:proteasome storage granule"/>
    <property type="evidence" value="ECO:0007669"/>
    <property type="project" value="TreeGrafter"/>
</dbReference>
<dbReference type="InterPro" id="IPR002015">
    <property type="entry name" value="Proteasome/cyclosome_rpt"/>
</dbReference>
<comment type="caution">
    <text evidence="8">The sequence shown here is derived from an EMBL/GenBank/DDBJ whole genome shotgun (WGS) entry which is preliminary data.</text>
</comment>
<keyword evidence="3 4" id="KW-0647">Proteasome</keyword>
<dbReference type="GO" id="GO:0030234">
    <property type="term" value="F:enzyme regulator activity"/>
    <property type="evidence" value="ECO:0007669"/>
    <property type="project" value="UniProtKB-UniRule"/>
</dbReference>
<dbReference type="GO" id="GO:0043161">
    <property type="term" value="P:proteasome-mediated ubiquitin-dependent protein catabolic process"/>
    <property type="evidence" value="ECO:0007669"/>
    <property type="project" value="TreeGrafter"/>
</dbReference>
<dbReference type="AlphaFoldDB" id="A0A8J4PZF1"/>
<dbReference type="InterPro" id="IPR040623">
    <property type="entry name" value="RPN2_C"/>
</dbReference>
<dbReference type="FunFam" id="1.25.10.10:FF:000017">
    <property type="entry name" value="26S proteasome non-ATPase regulatory subunit 1"/>
    <property type="match status" value="1"/>
</dbReference>
<comment type="similarity">
    <text evidence="1 4">Belongs to the proteasome subunit S1 family.</text>
</comment>
<dbReference type="Gene3D" id="1.25.10.10">
    <property type="entry name" value="Leucine-rich Repeat Variant"/>
    <property type="match status" value="1"/>
</dbReference>
<keyword evidence="2" id="KW-0677">Repeat</keyword>